<keyword evidence="2" id="KW-1185">Reference proteome</keyword>
<reference evidence="1 2" key="1">
    <citation type="submission" date="2021-06" db="EMBL/GenBank/DDBJ databases">
        <title>Caerostris extrusa draft genome.</title>
        <authorList>
            <person name="Kono N."/>
            <person name="Arakawa K."/>
        </authorList>
    </citation>
    <scope>NUCLEOTIDE SEQUENCE [LARGE SCALE GENOMIC DNA]</scope>
</reference>
<dbReference type="Proteomes" id="UP001054945">
    <property type="component" value="Unassembled WGS sequence"/>
</dbReference>
<comment type="caution">
    <text evidence="1">The sequence shown here is derived from an EMBL/GenBank/DDBJ whole genome shotgun (WGS) entry which is preliminary data.</text>
</comment>
<proteinExistence type="predicted"/>
<dbReference type="Gene3D" id="3.30.420.10">
    <property type="entry name" value="Ribonuclease H-like superfamily/Ribonuclease H"/>
    <property type="match status" value="1"/>
</dbReference>
<dbReference type="InterPro" id="IPR036397">
    <property type="entry name" value="RNaseH_sf"/>
</dbReference>
<keyword evidence="1" id="KW-0695">RNA-directed DNA polymerase</keyword>
<dbReference type="EMBL" id="BPLR01008123">
    <property type="protein sequence ID" value="GIY22244.1"/>
    <property type="molecule type" value="Genomic_DNA"/>
</dbReference>
<name>A0AAV4RMF1_CAEEX</name>
<sequence>MPPPKNGILSIVERWNRNFKKFGNKSKQKYEKNWDLLLPNLLFAYRETPHSITRLPSFQLVYGRLPSDPSSLLKDIWTSERSIPTTTTRFIENHLQNITGTLRKAYEIVFETAVKSQEQLYFQIYSSFKREIFCRGREILILLPSSSHKILNIWK</sequence>
<protein>
    <submittedName>
        <fullName evidence="1">Reverse transcriptase</fullName>
    </submittedName>
</protein>
<keyword evidence="1" id="KW-0548">Nucleotidyltransferase</keyword>
<organism evidence="1 2">
    <name type="scientific">Caerostris extrusa</name>
    <name type="common">Bark spider</name>
    <name type="synonym">Caerostris bankana</name>
    <dbReference type="NCBI Taxonomy" id="172846"/>
    <lineage>
        <taxon>Eukaryota</taxon>
        <taxon>Metazoa</taxon>
        <taxon>Ecdysozoa</taxon>
        <taxon>Arthropoda</taxon>
        <taxon>Chelicerata</taxon>
        <taxon>Arachnida</taxon>
        <taxon>Araneae</taxon>
        <taxon>Araneomorphae</taxon>
        <taxon>Entelegynae</taxon>
        <taxon>Araneoidea</taxon>
        <taxon>Araneidae</taxon>
        <taxon>Caerostris</taxon>
    </lineage>
</organism>
<evidence type="ECO:0000313" key="2">
    <source>
        <dbReference type="Proteomes" id="UP001054945"/>
    </source>
</evidence>
<dbReference type="SUPFAM" id="SSF53098">
    <property type="entry name" value="Ribonuclease H-like"/>
    <property type="match status" value="1"/>
</dbReference>
<dbReference type="InterPro" id="IPR012337">
    <property type="entry name" value="RNaseH-like_sf"/>
</dbReference>
<gene>
    <name evidence="1" type="primary">X975_19749</name>
    <name evidence="1" type="ORF">CEXT_762411</name>
</gene>
<dbReference type="AlphaFoldDB" id="A0AAV4RMF1"/>
<evidence type="ECO:0000313" key="1">
    <source>
        <dbReference type="EMBL" id="GIY22244.1"/>
    </source>
</evidence>
<keyword evidence="1" id="KW-0808">Transferase</keyword>
<accession>A0AAV4RMF1</accession>
<dbReference type="GO" id="GO:0003964">
    <property type="term" value="F:RNA-directed DNA polymerase activity"/>
    <property type="evidence" value="ECO:0007669"/>
    <property type="project" value="UniProtKB-KW"/>
</dbReference>
<dbReference type="GO" id="GO:0003676">
    <property type="term" value="F:nucleic acid binding"/>
    <property type="evidence" value="ECO:0007669"/>
    <property type="project" value="InterPro"/>
</dbReference>